<dbReference type="PANTHER" id="PTHR45868">
    <property type="entry name" value="HEAVY METAL-ASSOCIATED ISOPRENYLATED PLANT PROTEIN 33-RELATED"/>
    <property type="match status" value="1"/>
</dbReference>
<evidence type="ECO:0000256" key="3">
    <source>
        <dbReference type="ARBA" id="ARBA00023289"/>
    </source>
</evidence>
<comment type="similarity">
    <text evidence="4">Belongs to the HIPP family.</text>
</comment>
<dbReference type="GO" id="GO:0046872">
    <property type="term" value="F:metal ion binding"/>
    <property type="evidence" value="ECO:0007669"/>
    <property type="project" value="UniProtKB-KW"/>
</dbReference>
<dbReference type="Proteomes" id="UP000734854">
    <property type="component" value="Unassembled WGS sequence"/>
</dbReference>
<keyword evidence="8" id="KW-1185">Reference proteome</keyword>
<feature type="domain" description="HMA" evidence="6">
    <location>
        <begin position="7"/>
        <end position="70"/>
    </location>
</feature>
<gene>
    <name evidence="7" type="ORF">ZIOFF_032934</name>
</gene>
<evidence type="ECO:0000256" key="1">
    <source>
        <dbReference type="ARBA" id="ARBA00022481"/>
    </source>
</evidence>
<dbReference type="PANTHER" id="PTHR45868:SF14">
    <property type="entry name" value="OS08G0205500 PROTEIN"/>
    <property type="match status" value="1"/>
</dbReference>
<evidence type="ECO:0000259" key="6">
    <source>
        <dbReference type="PROSITE" id="PS50846"/>
    </source>
</evidence>
<keyword evidence="1" id="KW-0488">Methylation</keyword>
<dbReference type="PROSITE" id="PS50846">
    <property type="entry name" value="HMA_2"/>
    <property type="match status" value="1"/>
</dbReference>
<dbReference type="SUPFAM" id="SSF55008">
    <property type="entry name" value="HMA, heavy metal-associated domain"/>
    <property type="match status" value="1"/>
</dbReference>
<feature type="compositionally biased region" description="Basic and acidic residues" evidence="5">
    <location>
        <begin position="75"/>
        <end position="128"/>
    </location>
</feature>
<keyword evidence="2" id="KW-0479">Metal-binding</keyword>
<evidence type="ECO:0000256" key="2">
    <source>
        <dbReference type="ARBA" id="ARBA00022723"/>
    </source>
</evidence>
<reference evidence="7 8" key="1">
    <citation type="submission" date="2020-08" db="EMBL/GenBank/DDBJ databases">
        <title>Plant Genome Project.</title>
        <authorList>
            <person name="Zhang R.-G."/>
        </authorList>
    </citation>
    <scope>NUCLEOTIDE SEQUENCE [LARGE SCALE GENOMIC DNA]</scope>
    <source>
        <tissue evidence="7">Rhizome</tissue>
    </source>
</reference>
<keyword evidence="3" id="KW-0449">Lipoprotein</keyword>
<dbReference type="InterPro" id="IPR006121">
    <property type="entry name" value="HMA_dom"/>
</dbReference>
<dbReference type="InterPro" id="IPR036163">
    <property type="entry name" value="HMA_dom_sf"/>
</dbReference>
<proteinExistence type="inferred from homology"/>
<comment type="caution">
    <text evidence="7">The sequence shown here is derived from an EMBL/GenBank/DDBJ whole genome shotgun (WGS) entry which is preliminary data.</text>
</comment>
<sequence>MAKEAELKSVDLKVSVNCCEGCKRKVLKALSIKGVLRAEIHPTLPKVTVIGNVDVGILIKKLSKVGKSAEVLAEEMQKPQRDDRVSEKEKEKGKEPENDKSSSIDNGKSNESKSTLNKDEIGKDKGEKNPVVVETTKGVYPTIVTTIPQVSLYQTIAPQAKVYYPMEPVVVPMPHYPMNADPAPAAFYIQDYRYYETPSYRHSPPQSQAMAALGDYFNEDNTANRSGTEDDFSTSERWIPVGGQGINFVEEQVQSSPVSYVVEFCGEDAPWEDILTPFCG</sequence>
<evidence type="ECO:0000256" key="4">
    <source>
        <dbReference type="ARBA" id="ARBA00024045"/>
    </source>
</evidence>
<keyword evidence="3" id="KW-0636">Prenylation</keyword>
<accession>A0A8J5GH35</accession>
<dbReference type="Gene3D" id="3.30.70.100">
    <property type="match status" value="1"/>
</dbReference>
<organism evidence="7 8">
    <name type="scientific">Zingiber officinale</name>
    <name type="common">Ginger</name>
    <name type="synonym">Amomum zingiber</name>
    <dbReference type="NCBI Taxonomy" id="94328"/>
    <lineage>
        <taxon>Eukaryota</taxon>
        <taxon>Viridiplantae</taxon>
        <taxon>Streptophyta</taxon>
        <taxon>Embryophyta</taxon>
        <taxon>Tracheophyta</taxon>
        <taxon>Spermatophyta</taxon>
        <taxon>Magnoliopsida</taxon>
        <taxon>Liliopsida</taxon>
        <taxon>Zingiberales</taxon>
        <taxon>Zingiberaceae</taxon>
        <taxon>Zingiber</taxon>
    </lineage>
</organism>
<feature type="region of interest" description="Disordered" evidence="5">
    <location>
        <begin position="73"/>
        <end position="129"/>
    </location>
</feature>
<protein>
    <recommendedName>
        <fullName evidence="6">HMA domain-containing protein</fullName>
    </recommendedName>
</protein>
<dbReference type="EMBL" id="JACMSC010000009">
    <property type="protein sequence ID" value="KAG6507584.1"/>
    <property type="molecule type" value="Genomic_DNA"/>
</dbReference>
<evidence type="ECO:0000313" key="8">
    <source>
        <dbReference type="Proteomes" id="UP000734854"/>
    </source>
</evidence>
<dbReference type="CDD" id="cd00371">
    <property type="entry name" value="HMA"/>
    <property type="match status" value="1"/>
</dbReference>
<name>A0A8J5GH35_ZINOF</name>
<evidence type="ECO:0000313" key="7">
    <source>
        <dbReference type="EMBL" id="KAG6507584.1"/>
    </source>
</evidence>
<dbReference type="AlphaFoldDB" id="A0A8J5GH35"/>
<evidence type="ECO:0000256" key="5">
    <source>
        <dbReference type="SAM" id="MobiDB-lite"/>
    </source>
</evidence>